<evidence type="ECO:0008006" key="3">
    <source>
        <dbReference type="Google" id="ProtNLM"/>
    </source>
</evidence>
<dbReference type="GO" id="GO:0009289">
    <property type="term" value="C:pilus"/>
    <property type="evidence" value="ECO:0007669"/>
    <property type="project" value="InterPro"/>
</dbReference>
<dbReference type="EMBL" id="CP056160">
    <property type="protein sequence ID" value="QLV04200.1"/>
    <property type="molecule type" value="Genomic_DNA"/>
</dbReference>
<sequence length="326" mass="35412">MRYNIIFLFFYSLNVWALDWYWVASKNAGSVKTSVDVISLSKARANFSYWGSGGRVIVANSGCPVGESQNDNYWESDFAVVPKKLQLISQLSGKSYFVDVHPEAYKYLYGGDSTNWVFGNPVQQKNLPMTCQGVGATSPATPGVAGLDMIFSFDITPIPPGVYTFSYVGGGTFVQWGSSLNVDNMARIAQKYMSDSNFAGNGIQGSITIPNYCEGAAKVIDHGNMTPDSVDGNTVNTSVRITCLKKASVKLKLTGLKQPANGMSMDDGVTSLGKGVDAMLRFYNNENVITENIESSDISIYSRLIRGGEVVAGKLEGEALLQLFYE</sequence>
<dbReference type="GO" id="GO:0007155">
    <property type="term" value="P:cell adhesion"/>
    <property type="evidence" value="ECO:0007669"/>
    <property type="project" value="InterPro"/>
</dbReference>
<proteinExistence type="predicted"/>
<protein>
    <recommendedName>
        <fullName evidence="3">Fimbrial protein</fullName>
    </recommendedName>
</protein>
<gene>
    <name evidence="1" type="ORF">HV284_24485</name>
</gene>
<evidence type="ECO:0000313" key="1">
    <source>
        <dbReference type="EMBL" id="QLV04200.1"/>
    </source>
</evidence>
<dbReference type="RefSeq" id="WP_181475163.1">
    <property type="nucleotide sequence ID" value="NZ_CP056160.1"/>
</dbReference>
<accession>A0A7H9KEL5</accession>
<dbReference type="InterPro" id="IPR036937">
    <property type="entry name" value="Adhesion_dom_fimbrial_sf"/>
</dbReference>
<geneLocation type="plasmid" evidence="2">
    <name>prhbstw-00814_2</name>
</geneLocation>
<organism evidence="1 2">
    <name type="scientific">Escherichia marmotae</name>
    <dbReference type="NCBI Taxonomy" id="1499973"/>
    <lineage>
        <taxon>Bacteria</taxon>
        <taxon>Pseudomonadati</taxon>
        <taxon>Pseudomonadota</taxon>
        <taxon>Gammaproteobacteria</taxon>
        <taxon>Enterobacterales</taxon>
        <taxon>Enterobacteriaceae</taxon>
        <taxon>Escherichia</taxon>
    </lineage>
</organism>
<dbReference type="Gene3D" id="2.60.40.1090">
    <property type="entry name" value="Fimbrial-type adhesion domain"/>
    <property type="match status" value="1"/>
</dbReference>
<keyword evidence="1" id="KW-0614">Plasmid</keyword>
<dbReference type="AlphaFoldDB" id="A0A7H9KEL5"/>
<name>A0A7H9KEL5_9ESCH</name>
<evidence type="ECO:0000313" key="2">
    <source>
        <dbReference type="Proteomes" id="UP000512115"/>
    </source>
</evidence>
<dbReference type="Proteomes" id="UP000512115">
    <property type="component" value="Plasmid pRHBSTW-00814_2"/>
</dbReference>
<reference evidence="1 2" key="1">
    <citation type="submission" date="2020-06" db="EMBL/GenBank/DDBJ databases">
        <title>REHAB project genomes.</title>
        <authorList>
            <person name="Shaw L.P."/>
        </authorList>
    </citation>
    <scope>NUCLEOTIDE SEQUENCE [LARGE SCALE GENOMIC DNA]</scope>
    <source>
        <strain evidence="1 2">RHBSTW-00814</strain>
        <plasmid evidence="2">prhbstw-00814_2</plasmid>
    </source>
</reference>